<evidence type="ECO:0000313" key="2">
    <source>
        <dbReference type="EMBL" id="MDI6449646.1"/>
    </source>
</evidence>
<evidence type="ECO:0000259" key="1">
    <source>
        <dbReference type="Pfam" id="PF08125"/>
    </source>
</evidence>
<reference evidence="2" key="1">
    <citation type="submission" date="2023-05" db="EMBL/GenBank/DDBJ databases">
        <title>Anaerotaeda fermentans gen. nov., sp. nov., a novel anaerobic planctomycete of the new family within the order Sedimentisphaerales isolated from Taman Peninsula, Russia.</title>
        <authorList>
            <person name="Khomyakova M.A."/>
            <person name="Merkel A.Y."/>
            <person name="Slobodkin A.I."/>
        </authorList>
    </citation>
    <scope>NUCLEOTIDE SEQUENCE</scope>
    <source>
        <strain evidence="2">M17dextr</strain>
    </source>
</reference>
<dbReference type="EMBL" id="JASCXX010000012">
    <property type="protein sequence ID" value="MDI6449646.1"/>
    <property type="molecule type" value="Genomic_DNA"/>
</dbReference>
<dbReference type="GO" id="GO:0008926">
    <property type="term" value="F:mannitol-1-phosphate 5-dehydrogenase activity"/>
    <property type="evidence" value="ECO:0007669"/>
    <property type="project" value="TreeGrafter"/>
</dbReference>
<dbReference type="GO" id="GO:0019592">
    <property type="term" value="P:mannitol catabolic process"/>
    <property type="evidence" value="ECO:0007669"/>
    <property type="project" value="TreeGrafter"/>
</dbReference>
<name>A0AAW6TV68_9BACT</name>
<dbReference type="Pfam" id="PF08125">
    <property type="entry name" value="Mannitol_dh_C"/>
    <property type="match status" value="1"/>
</dbReference>
<dbReference type="Gene3D" id="3.40.50.720">
    <property type="entry name" value="NAD(P)-binding Rossmann-like Domain"/>
    <property type="match status" value="1"/>
</dbReference>
<sequence>MPSSRQPGSEMTDHILVGFGFGPIQSGLFAKEAFQSGRFSRIAVAEIDRALVHAVRANRGTYHVNVARADRIETQRIDNVELFDPTDTSDNEALRIALIQATEICTCLPSVNFFTSGQSNSIAAMIADGLVHREEEPAIVYTAENNNHAAEILRDAVAERLSSPLPQRVQFLNTVIGKMSRVVTDPAEIAALNLTPIVPGIDRAFLVEEFSHILVSRTTICGFRPGIDVFVEKDDLLPFEEAKLYGHNAIHALLGFLGALKGCGAMTDLADDEAVMQTARRAFIEESGGALIARYASLGDELFTESGYQRYADDLLRRITNPFLADTTSRAARDILRKLGATDRIFGTMSLAFEYHIRPNNMATGALAGVAMLLDNAAQYDVPNEFHGMDWQKLDRAGLDRLLRWVWKNEEPPFRCELIDCTWQARDRLAELVGP</sequence>
<dbReference type="PANTHER" id="PTHR30524">
    <property type="entry name" value="MANNITOL-1-PHOSPHATE 5-DEHYDROGENASE"/>
    <property type="match status" value="1"/>
</dbReference>
<dbReference type="AlphaFoldDB" id="A0AAW6TV68"/>
<evidence type="ECO:0000313" key="3">
    <source>
        <dbReference type="Proteomes" id="UP001431776"/>
    </source>
</evidence>
<dbReference type="PANTHER" id="PTHR30524:SF0">
    <property type="entry name" value="ALTRONATE OXIDOREDUCTASE-RELATED"/>
    <property type="match status" value="1"/>
</dbReference>
<dbReference type="Proteomes" id="UP001431776">
    <property type="component" value="Unassembled WGS sequence"/>
</dbReference>
<dbReference type="InterPro" id="IPR013118">
    <property type="entry name" value="Mannitol_DH_C"/>
</dbReference>
<gene>
    <name evidence="2" type="ORF">QJ522_11375</name>
</gene>
<organism evidence="2 3">
    <name type="scientific">Anaerobaca lacustris</name>
    <dbReference type="NCBI Taxonomy" id="3044600"/>
    <lineage>
        <taxon>Bacteria</taxon>
        <taxon>Pseudomonadati</taxon>
        <taxon>Planctomycetota</taxon>
        <taxon>Phycisphaerae</taxon>
        <taxon>Sedimentisphaerales</taxon>
        <taxon>Anaerobacaceae</taxon>
        <taxon>Anaerobaca</taxon>
    </lineage>
</organism>
<feature type="domain" description="Mannitol dehydrogenase C-terminal" evidence="1">
    <location>
        <begin position="235"/>
        <end position="365"/>
    </location>
</feature>
<protein>
    <recommendedName>
        <fullName evidence="1">Mannitol dehydrogenase C-terminal domain-containing protein</fullName>
    </recommendedName>
</protein>
<dbReference type="RefSeq" id="WP_349245054.1">
    <property type="nucleotide sequence ID" value="NZ_JASCXX010000012.1"/>
</dbReference>
<dbReference type="InterPro" id="IPR013328">
    <property type="entry name" value="6PGD_dom2"/>
</dbReference>
<accession>A0AAW6TV68</accession>
<dbReference type="Gene3D" id="1.10.1040.10">
    <property type="entry name" value="N-(1-d-carboxylethyl)-l-norvaline Dehydrogenase, domain 2"/>
    <property type="match status" value="1"/>
</dbReference>
<dbReference type="GO" id="GO:0005829">
    <property type="term" value="C:cytosol"/>
    <property type="evidence" value="ECO:0007669"/>
    <property type="project" value="TreeGrafter"/>
</dbReference>
<keyword evidence="3" id="KW-1185">Reference proteome</keyword>
<dbReference type="InterPro" id="IPR008927">
    <property type="entry name" value="6-PGluconate_DH-like_C_sf"/>
</dbReference>
<proteinExistence type="predicted"/>
<dbReference type="SUPFAM" id="SSF48179">
    <property type="entry name" value="6-phosphogluconate dehydrogenase C-terminal domain-like"/>
    <property type="match status" value="1"/>
</dbReference>
<comment type="caution">
    <text evidence="2">The sequence shown here is derived from an EMBL/GenBank/DDBJ whole genome shotgun (WGS) entry which is preliminary data.</text>
</comment>